<dbReference type="InParanoid" id="A0A0C3HX93"/>
<reference evidence="1 2" key="1">
    <citation type="submission" date="2014-04" db="EMBL/GenBank/DDBJ databases">
        <authorList>
            <consortium name="DOE Joint Genome Institute"/>
            <person name="Kuo A."/>
            <person name="Martino E."/>
            <person name="Perotto S."/>
            <person name="Kohler A."/>
            <person name="Nagy L.G."/>
            <person name="Floudas D."/>
            <person name="Copeland A."/>
            <person name="Barry K.W."/>
            <person name="Cichocki N."/>
            <person name="Veneault-Fourrey C."/>
            <person name="LaButti K."/>
            <person name="Lindquist E.A."/>
            <person name="Lipzen A."/>
            <person name="Lundell T."/>
            <person name="Morin E."/>
            <person name="Murat C."/>
            <person name="Sun H."/>
            <person name="Tunlid A."/>
            <person name="Henrissat B."/>
            <person name="Grigoriev I.V."/>
            <person name="Hibbett D.S."/>
            <person name="Martin F."/>
            <person name="Nordberg H.P."/>
            <person name="Cantor M.N."/>
            <person name="Hua S.X."/>
        </authorList>
    </citation>
    <scope>NUCLEOTIDE SEQUENCE [LARGE SCALE GENOMIC DNA]</scope>
    <source>
        <strain evidence="1 2">Zn</strain>
    </source>
</reference>
<sequence>MAAKSDVTESVADLESLYNVEASFEYTGRDSLVPALRAFPETKDIILDHTVLITKFPLQLFNIEDGDIAVIPFHGKALYFRDRRILIFTMKGSPHEILSRAIHDLLRAKLRKMYCHEDLIASGGVIESLGNVNKQPDQSWGPKGVEYPTCVLEVGMEERESIPALDRDAQRWIENEPSHVTQVITAKIFPHRPEIIFALWQAKSHRQPVKKDEVHVKIRQGQPRASNNRSLSVIFEKLFERLPIPGSSESDVIFTAPELCSIALEVWEEIDLNRRG</sequence>
<keyword evidence="2" id="KW-1185">Reference proteome</keyword>
<dbReference type="OrthoDB" id="3434589at2759"/>
<organism evidence="1 2">
    <name type="scientific">Oidiodendron maius (strain Zn)</name>
    <dbReference type="NCBI Taxonomy" id="913774"/>
    <lineage>
        <taxon>Eukaryota</taxon>
        <taxon>Fungi</taxon>
        <taxon>Dikarya</taxon>
        <taxon>Ascomycota</taxon>
        <taxon>Pezizomycotina</taxon>
        <taxon>Leotiomycetes</taxon>
        <taxon>Leotiomycetes incertae sedis</taxon>
        <taxon>Myxotrichaceae</taxon>
        <taxon>Oidiodendron</taxon>
    </lineage>
</organism>
<proteinExistence type="predicted"/>
<evidence type="ECO:0000313" key="2">
    <source>
        <dbReference type="Proteomes" id="UP000054321"/>
    </source>
</evidence>
<dbReference type="HOGENOM" id="CLU_058490_2_0_1"/>
<evidence type="ECO:0000313" key="1">
    <source>
        <dbReference type="EMBL" id="KIN06852.1"/>
    </source>
</evidence>
<dbReference type="EMBL" id="KN832870">
    <property type="protein sequence ID" value="KIN06852.1"/>
    <property type="molecule type" value="Genomic_DNA"/>
</dbReference>
<gene>
    <name evidence="1" type="ORF">OIDMADRAFT_174008</name>
</gene>
<dbReference type="Proteomes" id="UP000054321">
    <property type="component" value="Unassembled WGS sequence"/>
</dbReference>
<reference evidence="2" key="2">
    <citation type="submission" date="2015-01" db="EMBL/GenBank/DDBJ databases">
        <title>Evolutionary Origins and Diversification of the Mycorrhizal Mutualists.</title>
        <authorList>
            <consortium name="DOE Joint Genome Institute"/>
            <consortium name="Mycorrhizal Genomics Consortium"/>
            <person name="Kohler A."/>
            <person name="Kuo A."/>
            <person name="Nagy L.G."/>
            <person name="Floudas D."/>
            <person name="Copeland A."/>
            <person name="Barry K.W."/>
            <person name="Cichocki N."/>
            <person name="Veneault-Fourrey C."/>
            <person name="LaButti K."/>
            <person name="Lindquist E.A."/>
            <person name="Lipzen A."/>
            <person name="Lundell T."/>
            <person name="Morin E."/>
            <person name="Murat C."/>
            <person name="Riley R."/>
            <person name="Ohm R."/>
            <person name="Sun H."/>
            <person name="Tunlid A."/>
            <person name="Henrissat B."/>
            <person name="Grigoriev I.V."/>
            <person name="Hibbett D.S."/>
            <person name="Martin F."/>
        </authorList>
    </citation>
    <scope>NUCLEOTIDE SEQUENCE [LARGE SCALE GENOMIC DNA]</scope>
    <source>
        <strain evidence="2">Zn</strain>
    </source>
</reference>
<accession>A0A0C3HX93</accession>
<protein>
    <submittedName>
        <fullName evidence="1">Uncharacterized protein</fullName>
    </submittedName>
</protein>
<dbReference type="AlphaFoldDB" id="A0A0C3HX93"/>
<name>A0A0C3HX93_OIDMZ</name>